<evidence type="ECO:0000259" key="2">
    <source>
        <dbReference type="Pfam" id="PF18932"/>
    </source>
</evidence>
<dbReference type="STRING" id="64969.SAMN02745127_03111"/>
<evidence type="ECO:0000313" key="3">
    <source>
        <dbReference type="EMBL" id="OPX54136.1"/>
    </source>
</evidence>
<reference evidence="3 4" key="1">
    <citation type="submission" date="2017-01" db="EMBL/GenBank/DDBJ databases">
        <title>Genome Sequencing of a Marine Spirillum, Oceanospirillum multiglobuliferum ATCC 33336, from Japan.</title>
        <authorList>
            <person name="Carney J.G."/>
            <person name="Trachtenberg A.M."/>
            <person name="Rheaume B.A."/>
            <person name="Linnane J.D."/>
            <person name="Pitts N.L."/>
            <person name="Mykles D.L."/>
            <person name="Maclea K.S."/>
        </authorList>
    </citation>
    <scope>NUCLEOTIDE SEQUENCE [LARGE SCALE GENOMIC DNA]</scope>
    <source>
        <strain evidence="3 4">ATCC 33336</strain>
    </source>
</reference>
<evidence type="ECO:0000313" key="4">
    <source>
        <dbReference type="Proteomes" id="UP000191418"/>
    </source>
</evidence>
<keyword evidence="4" id="KW-1185">Reference proteome</keyword>
<name>A0A1T4SJU4_9GAMM</name>
<sequence>MPERNQGRFKKGVSGNPQGRPRKATTELEKALKKHGADLADKLIALALEGDTTALKICIDRIHAPLKPQSAPVQLELPEGASMADTGRAILNAVARGELPTDQASQMLNGLGALVRVIELEELEQRIQALEDRRQ</sequence>
<dbReference type="Proteomes" id="UP000191418">
    <property type="component" value="Unassembled WGS sequence"/>
</dbReference>
<dbReference type="InterPro" id="IPR043736">
    <property type="entry name" value="DUF5681"/>
</dbReference>
<dbReference type="RefSeq" id="WP_078746614.1">
    <property type="nucleotide sequence ID" value="NZ_FUXG01000034.1"/>
</dbReference>
<dbReference type="Pfam" id="PF18932">
    <property type="entry name" value="DUF5681"/>
    <property type="match status" value="1"/>
</dbReference>
<organism evidence="3 4">
    <name type="scientific">Oceanospirillum multiglobuliferum</name>
    <dbReference type="NCBI Taxonomy" id="64969"/>
    <lineage>
        <taxon>Bacteria</taxon>
        <taxon>Pseudomonadati</taxon>
        <taxon>Pseudomonadota</taxon>
        <taxon>Gammaproteobacteria</taxon>
        <taxon>Oceanospirillales</taxon>
        <taxon>Oceanospirillaceae</taxon>
        <taxon>Oceanospirillum</taxon>
    </lineage>
</organism>
<evidence type="ECO:0000256" key="1">
    <source>
        <dbReference type="SAM" id="MobiDB-lite"/>
    </source>
</evidence>
<comment type="caution">
    <text evidence="3">The sequence shown here is derived from an EMBL/GenBank/DDBJ whole genome shotgun (WGS) entry which is preliminary data.</text>
</comment>
<gene>
    <name evidence="3" type="ORF">BTE48_15725</name>
</gene>
<dbReference type="OrthoDB" id="9135114at2"/>
<feature type="domain" description="DUF5681" evidence="2">
    <location>
        <begin position="6"/>
        <end position="65"/>
    </location>
</feature>
<protein>
    <recommendedName>
        <fullName evidence="2">DUF5681 domain-containing protein</fullName>
    </recommendedName>
</protein>
<proteinExistence type="predicted"/>
<dbReference type="EMBL" id="MTSM01000037">
    <property type="protein sequence ID" value="OPX54136.1"/>
    <property type="molecule type" value="Genomic_DNA"/>
</dbReference>
<accession>A0A1T4SJU4</accession>
<dbReference type="AlphaFoldDB" id="A0A1T4SJU4"/>
<feature type="region of interest" description="Disordered" evidence="1">
    <location>
        <begin position="1"/>
        <end position="26"/>
    </location>
</feature>